<evidence type="ECO:0000313" key="4">
    <source>
        <dbReference type="EMBL" id="WAR31990.1"/>
    </source>
</evidence>
<feature type="transmembrane region" description="Helical" evidence="1">
    <location>
        <begin position="285"/>
        <end position="305"/>
    </location>
</feature>
<feature type="transmembrane region" description="Helical" evidence="1">
    <location>
        <begin position="149"/>
        <end position="173"/>
    </location>
</feature>
<feature type="domain" description="Acyltransferase 3" evidence="2">
    <location>
        <begin position="145"/>
        <end position="488"/>
    </location>
</feature>
<sequence length="507" mass="57724">MTEDPWLIDAAGKLPSGLFDLHTTWLGDWEECLAIEPLVNDTRTNISYKPFDTQYCTAVFPIGTKDPSGNYHHDNNYHSRMNGNESRMTKYQQGIHGRLLLSFSAYTNAQRILSTMQPAKTLTSINGIRFINNGATFLPLVFKRFSYQVIVNATFAVDTFFVLSGLLVAYLTLGEMKKRGGARKFNWGMFYFHRFWRLTPPYMLILMFYIPLIKHWGNGPLWPQQGIEVNDCKDTWWTNILYINNLVRTDERCMVWSWYLANDMQFYVISPLMIILLFTSRLCGTICCGAFVLLNFIIAGVISKVHHLPANMVLGDTGGDDYDLLYIKPWCRVGPYAVGIFTGYVLYRTECKVKIPKVWNMFGWAIATAVALAILYGLWTPDLTPKLGEDMSALYNATARTAWGACIAWVIFSCATGHGGPVNALLSWKAIIPLSRLTYCCYLVHPVVMNTYYYSRRTLMHWYDLDLTYLFLGNLCLSYAVAFVVSLAFESPMMGLEKVVLGRGKNS</sequence>
<feature type="domain" description="Nose resistant-to-fluoxetine protein N-terminal" evidence="3">
    <location>
        <begin position="7"/>
        <end position="93"/>
    </location>
</feature>
<keyword evidence="1" id="KW-0472">Membrane</keyword>
<feature type="transmembrane region" description="Helical" evidence="1">
    <location>
        <begin position="359"/>
        <end position="379"/>
    </location>
</feature>
<dbReference type="InterPro" id="IPR006621">
    <property type="entry name" value="Nose-resist-to-fluoxetine_N"/>
</dbReference>
<accession>A0ABY7GC37</accession>
<keyword evidence="5" id="KW-1185">Reference proteome</keyword>
<feature type="transmembrane region" description="Helical" evidence="1">
    <location>
        <begin position="437"/>
        <end position="455"/>
    </location>
</feature>
<dbReference type="EMBL" id="CP111028">
    <property type="protein sequence ID" value="WAR31990.1"/>
    <property type="molecule type" value="Genomic_DNA"/>
</dbReference>
<dbReference type="Pfam" id="PF01757">
    <property type="entry name" value="Acyl_transf_3"/>
    <property type="match status" value="1"/>
</dbReference>
<dbReference type="PANTHER" id="PTHR11161">
    <property type="entry name" value="O-ACYLTRANSFERASE"/>
    <property type="match status" value="1"/>
</dbReference>
<evidence type="ECO:0000313" key="5">
    <source>
        <dbReference type="Proteomes" id="UP001164746"/>
    </source>
</evidence>
<dbReference type="PANTHER" id="PTHR11161:SF0">
    <property type="entry name" value="O-ACYLTRANSFERASE LIKE PROTEIN"/>
    <property type="match status" value="1"/>
</dbReference>
<organism evidence="4 5">
    <name type="scientific">Mya arenaria</name>
    <name type="common">Soft-shell clam</name>
    <dbReference type="NCBI Taxonomy" id="6604"/>
    <lineage>
        <taxon>Eukaryota</taxon>
        <taxon>Metazoa</taxon>
        <taxon>Spiralia</taxon>
        <taxon>Lophotrochozoa</taxon>
        <taxon>Mollusca</taxon>
        <taxon>Bivalvia</taxon>
        <taxon>Autobranchia</taxon>
        <taxon>Heteroconchia</taxon>
        <taxon>Euheterodonta</taxon>
        <taxon>Imparidentia</taxon>
        <taxon>Neoheterodontei</taxon>
        <taxon>Myida</taxon>
        <taxon>Myoidea</taxon>
        <taxon>Myidae</taxon>
        <taxon>Mya</taxon>
    </lineage>
</organism>
<dbReference type="Proteomes" id="UP001164746">
    <property type="component" value="Chromosome 17"/>
</dbReference>
<keyword evidence="1" id="KW-0812">Transmembrane</keyword>
<feature type="transmembrane region" description="Helical" evidence="1">
    <location>
        <begin position="467"/>
        <end position="489"/>
    </location>
</feature>
<dbReference type="InterPro" id="IPR052728">
    <property type="entry name" value="O2_lipid_transport_reg"/>
</dbReference>
<name>A0ABY7GC37_MYAAR</name>
<gene>
    <name evidence="4" type="ORF">MAR_034532</name>
</gene>
<keyword evidence="1" id="KW-1133">Transmembrane helix</keyword>
<feature type="transmembrane region" description="Helical" evidence="1">
    <location>
        <begin position="194"/>
        <end position="213"/>
    </location>
</feature>
<proteinExistence type="predicted"/>
<evidence type="ECO:0000256" key="1">
    <source>
        <dbReference type="SAM" id="Phobius"/>
    </source>
</evidence>
<evidence type="ECO:0000259" key="2">
    <source>
        <dbReference type="Pfam" id="PF01757"/>
    </source>
</evidence>
<dbReference type="Pfam" id="PF20146">
    <property type="entry name" value="NRF"/>
    <property type="match status" value="1"/>
</dbReference>
<reference evidence="4" key="1">
    <citation type="submission" date="2022-11" db="EMBL/GenBank/DDBJ databases">
        <title>Centuries of genome instability and evolution in soft-shell clam transmissible cancer (bioRxiv).</title>
        <authorList>
            <person name="Hart S.F.M."/>
            <person name="Yonemitsu M.A."/>
            <person name="Giersch R.M."/>
            <person name="Beal B.F."/>
            <person name="Arriagada G."/>
            <person name="Davis B.W."/>
            <person name="Ostrander E.A."/>
            <person name="Goff S.P."/>
            <person name="Metzger M.J."/>
        </authorList>
    </citation>
    <scope>NUCLEOTIDE SEQUENCE</scope>
    <source>
        <strain evidence="4">MELC-2E11</strain>
        <tissue evidence="4">Siphon/mantle</tissue>
    </source>
</reference>
<feature type="transmembrane region" description="Helical" evidence="1">
    <location>
        <begin position="256"/>
        <end position="278"/>
    </location>
</feature>
<dbReference type="InterPro" id="IPR002656">
    <property type="entry name" value="Acyl_transf_3_dom"/>
</dbReference>
<evidence type="ECO:0000259" key="3">
    <source>
        <dbReference type="Pfam" id="PF20146"/>
    </source>
</evidence>
<protein>
    <submittedName>
        <fullName evidence="4">NRF6-like protein</fullName>
    </submittedName>
</protein>
<feature type="transmembrane region" description="Helical" evidence="1">
    <location>
        <begin position="325"/>
        <end position="347"/>
    </location>
</feature>